<evidence type="ECO:0000313" key="6">
    <source>
        <dbReference type="Proteomes" id="UP000481583"/>
    </source>
</evidence>
<dbReference type="GO" id="GO:0016787">
    <property type="term" value="F:hydrolase activity"/>
    <property type="evidence" value="ECO:0007669"/>
    <property type="project" value="UniProtKB-KW"/>
</dbReference>
<dbReference type="PANTHER" id="PTHR48081">
    <property type="entry name" value="AB HYDROLASE SUPERFAMILY PROTEIN C4A8.06C"/>
    <property type="match status" value="1"/>
</dbReference>
<proteinExistence type="inferred from homology"/>
<keyword evidence="6" id="KW-1185">Reference proteome</keyword>
<dbReference type="InterPro" id="IPR033140">
    <property type="entry name" value="Lipase_GDXG_put_SER_AS"/>
</dbReference>
<protein>
    <submittedName>
        <fullName evidence="5">Alpha/beta hydrolase</fullName>
    </submittedName>
</protein>
<comment type="caution">
    <text evidence="5">The sequence shown here is derived from an EMBL/GenBank/DDBJ whole genome shotgun (WGS) entry which is preliminary data.</text>
</comment>
<evidence type="ECO:0000256" key="1">
    <source>
        <dbReference type="ARBA" id="ARBA00010515"/>
    </source>
</evidence>
<organism evidence="5 6">
    <name type="scientific">Streptomyces coryli</name>
    <dbReference type="NCBI Taxonomy" id="1128680"/>
    <lineage>
        <taxon>Bacteria</taxon>
        <taxon>Bacillati</taxon>
        <taxon>Actinomycetota</taxon>
        <taxon>Actinomycetes</taxon>
        <taxon>Kitasatosporales</taxon>
        <taxon>Streptomycetaceae</taxon>
        <taxon>Streptomyces</taxon>
    </lineage>
</organism>
<dbReference type="Proteomes" id="UP000481583">
    <property type="component" value="Unassembled WGS sequence"/>
</dbReference>
<accession>A0A6G4U034</accession>
<dbReference type="EMBL" id="JAAKZV010000042">
    <property type="protein sequence ID" value="NGN64738.1"/>
    <property type="molecule type" value="Genomic_DNA"/>
</dbReference>
<gene>
    <name evidence="5" type="ORF">G5C51_12600</name>
</gene>
<dbReference type="RefSeq" id="WP_165236512.1">
    <property type="nucleotide sequence ID" value="NZ_JAAKZV010000042.1"/>
</dbReference>
<dbReference type="InterPro" id="IPR013094">
    <property type="entry name" value="AB_hydrolase_3"/>
</dbReference>
<dbReference type="PROSITE" id="PS01174">
    <property type="entry name" value="LIPASE_GDXG_SER"/>
    <property type="match status" value="1"/>
</dbReference>
<feature type="active site" evidence="3">
    <location>
        <position position="147"/>
    </location>
</feature>
<keyword evidence="2 5" id="KW-0378">Hydrolase</keyword>
<sequence length="296" mass="31626">MSLSMGATSALIRLKTWRAQLRGPVDLFNREYPEPAPIPPALRRQYDITETTVADRPVLRLTPRGAARATGHHMIYTHGGGYVLALQAAHWRIVEGIARDTGATVTVPLYRLAPEGSVDEAYDFLQTVYEKTAAEAGDRGVTLAGDSAGGGLAVGQAVAYRDRGLPPPRQVVALAPWLDLSLTHPGIAAVQPHDVMLQAERLVGAGTLWAAGNDLRDPRLSPLHADPAGLPPVHLFQGGRDILAPDTFTFAARLTEAGNKGSFHYAPTGIHVYPGAVRTPEARRALATVRGLLRAA</sequence>
<reference evidence="5 6" key="1">
    <citation type="submission" date="2020-02" db="EMBL/GenBank/DDBJ databases">
        <title>Whole-genome analyses of novel actinobacteria.</title>
        <authorList>
            <person name="Sahin N."/>
        </authorList>
    </citation>
    <scope>NUCLEOTIDE SEQUENCE [LARGE SCALE GENOMIC DNA]</scope>
    <source>
        <strain evidence="5 6">A7024</strain>
    </source>
</reference>
<evidence type="ECO:0000313" key="5">
    <source>
        <dbReference type="EMBL" id="NGN64738.1"/>
    </source>
</evidence>
<dbReference type="Pfam" id="PF07859">
    <property type="entry name" value="Abhydrolase_3"/>
    <property type="match status" value="1"/>
</dbReference>
<dbReference type="PANTHER" id="PTHR48081:SF8">
    <property type="entry name" value="ALPHA_BETA HYDROLASE FOLD-3 DOMAIN-CONTAINING PROTEIN-RELATED"/>
    <property type="match status" value="1"/>
</dbReference>
<evidence type="ECO:0000256" key="3">
    <source>
        <dbReference type="PROSITE-ProRule" id="PRU10038"/>
    </source>
</evidence>
<dbReference type="SUPFAM" id="SSF53474">
    <property type="entry name" value="alpha/beta-Hydrolases"/>
    <property type="match status" value="1"/>
</dbReference>
<dbReference type="AlphaFoldDB" id="A0A6G4U034"/>
<feature type="domain" description="Alpha/beta hydrolase fold-3" evidence="4">
    <location>
        <begin position="74"/>
        <end position="273"/>
    </location>
</feature>
<evidence type="ECO:0000256" key="2">
    <source>
        <dbReference type="ARBA" id="ARBA00022801"/>
    </source>
</evidence>
<evidence type="ECO:0000259" key="4">
    <source>
        <dbReference type="Pfam" id="PF07859"/>
    </source>
</evidence>
<name>A0A6G4U034_9ACTN</name>
<dbReference type="InterPro" id="IPR050300">
    <property type="entry name" value="GDXG_lipolytic_enzyme"/>
</dbReference>
<dbReference type="InterPro" id="IPR029058">
    <property type="entry name" value="AB_hydrolase_fold"/>
</dbReference>
<dbReference type="Gene3D" id="3.40.50.1820">
    <property type="entry name" value="alpha/beta hydrolase"/>
    <property type="match status" value="1"/>
</dbReference>
<comment type="similarity">
    <text evidence="1">Belongs to the 'GDXG' lipolytic enzyme family.</text>
</comment>